<dbReference type="SUPFAM" id="SSF109604">
    <property type="entry name" value="HD-domain/PDEase-like"/>
    <property type="match status" value="1"/>
</dbReference>
<dbReference type="PANTHER" id="PTHR43155:SF2">
    <property type="entry name" value="CYCLIC DI-GMP PHOSPHODIESTERASE PA4108"/>
    <property type="match status" value="1"/>
</dbReference>
<dbReference type="Proteomes" id="UP000515977">
    <property type="component" value="Chromosome"/>
</dbReference>
<dbReference type="InterPro" id="IPR037522">
    <property type="entry name" value="HD_GYP_dom"/>
</dbReference>
<dbReference type="NCBIfam" id="TIGR00277">
    <property type="entry name" value="HDIG"/>
    <property type="match status" value="1"/>
</dbReference>
<dbReference type="EMBL" id="CP060711">
    <property type="protein sequence ID" value="QNN46734.1"/>
    <property type="molecule type" value="Genomic_DNA"/>
</dbReference>
<dbReference type="CDD" id="cd00077">
    <property type="entry name" value="HDc"/>
    <property type="match status" value="1"/>
</dbReference>
<dbReference type="RefSeq" id="WP_187570498.1">
    <property type="nucleotide sequence ID" value="NZ_CP060711.1"/>
</dbReference>
<dbReference type="PANTHER" id="PTHR43155">
    <property type="entry name" value="CYCLIC DI-GMP PHOSPHODIESTERASE PA4108-RELATED"/>
    <property type="match status" value="1"/>
</dbReference>
<dbReference type="InterPro" id="IPR003607">
    <property type="entry name" value="HD/PDEase_dom"/>
</dbReference>
<dbReference type="InterPro" id="IPR021812">
    <property type="entry name" value="DUF3391"/>
</dbReference>
<dbReference type="PROSITE" id="PS51832">
    <property type="entry name" value="HD_GYP"/>
    <property type="match status" value="1"/>
</dbReference>
<feature type="domain" description="HD-GYP" evidence="2">
    <location>
        <begin position="155"/>
        <end position="349"/>
    </location>
</feature>
<gene>
    <name evidence="3" type="ORF">H9L17_00625</name>
</gene>
<dbReference type="Pfam" id="PF11871">
    <property type="entry name" value="DUF3391"/>
    <property type="match status" value="1"/>
</dbReference>
<organism evidence="3 4">
    <name type="scientific">Thermomonas brevis</name>
    <dbReference type="NCBI Taxonomy" id="215691"/>
    <lineage>
        <taxon>Bacteria</taxon>
        <taxon>Pseudomonadati</taxon>
        <taxon>Pseudomonadota</taxon>
        <taxon>Gammaproteobacteria</taxon>
        <taxon>Lysobacterales</taxon>
        <taxon>Lysobacteraceae</taxon>
        <taxon>Thermomonas</taxon>
    </lineage>
</organism>
<evidence type="ECO:0000313" key="4">
    <source>
        <dbReference type="Proteomes" id="UP000515977"/>
    </source>
</evidence>
<accession>A0A7G9QTQ9</accession>
<reference evidence="3 4" key="1">
    <citation type="submission" date="2020-08" db="EMBL/GenBank/DDBJ databases">
        <title>Genome sequence of Thermomonas brevis KACC 16975T.</title>
        <authorList>
            <person name="Hyun D.-W."/>
            <person name="Bae J.-W."/>
        </authorList>
    </citation>
    <scope>NUCLEOTIDE SEQUENCE [LARGE SCALE GENOMIC DNA]</scope>
    <source>
        <strain evidence="3 4">KACC 16975</strain>
    </source>
</reference>
<dbReference type="Pfam" id="PF13487">
    <property type="entry name" value="HD_5"/>
    <property type="match status" value="1"/>
</dbReference>
<feature type="region of interest" description="Disordered" evidence="1">
    <location>
        <begin position="58"/>
        <end position="78"/>
    </location>
</feature>
<keyword evidence="4" id="KW-1185">Reference proteome</keyword>
<proteinExistence type="predicted"/>
<dbReference type="InterPro" id="IPR006675">
    <property type="entry name" value="HDIG_dom"/>
</dbReference>
<name>A0A7G9QTQ9_9GAMM</name>
<evidence type="ECO:0000256" key="1">
    <source>
        <dbReference type="SAM" id="MobiDB-lite"/>
    </source>
</evidence>
<dbReference type="KEGG" id="tbv:H9L17_00625"/>
<sequence>MSSIRCIPAARLQVGMYLYKIGGSWLQHPFLRNSFLLTDEDDVRRILDAGIESVWIDESKGAPLPDGNPAGEPNDTSFSGAAVELPDAAVDADPLPGRRAVPVAAGTVALAAELERARNICLIGKQQIQEMFGELRLGNTVCQQTVVPLVEEIAASVWRNPVALLSVARLKSHDDYSYLHSVAVSALMLALARQLGLDEEQTRLAGIGGLMHDLGKAFMPLEVLNKPGKLTDEEFAIMKTHSAAGAQALREGGAEPGVVDIALSHHERMDGRGYPHALKEPEISLLARMGAVCDVYDAVTSIRPYKRPWDPAVAMREMARWDGHFDKRVFNAFVKSVGIYPLGALVRLASGHLAVVVEPGADSLLKPKVRVFYSLRSREKILVRTLDLADPGCTDSIVGPENPEQWGFANLEALWL</sequence>
<dbReference type="SMART" id="SM00471">
    <property type="entry name" value="HDc"/>
    <property type="match status" value="1"/>
</dbReference>
<dbReference type="Gene3D" id="1.10.3210.10">
    <property type="entry name" value="Hypothetical protein af1432"/>
    <property type="match status" value="1"/>
</dbReference>
<evidence type="ECO:0000313" key="3">
    <source>
        <dbReference type="EMBL" id="QNN46734.1"/>
    </source>
</evidence>
<evidence type="ECO:0000259" key="2">
    <source>
        <dbReference type="PROSITE" id="PS51832"/>
    </source>
</evidence>
<dbReference type="AlphaFoldDB" id="A0A7G9QTQ9"/>
<protein>
    <submittedName>
        <fullName evidence="3">HD-GYP domain-containing protein</fullName>
    </submittedName>
</protein>
<dbReference type="GO" id="GO:0008081">
    <property type="term" value="F:phosphoric diester hydrolase activity"/>
    <property type="evidence" value="ECO:0007669"/>
    <property type="project" value="UniProtKB-ARBA"/>
</dbReference>